<dbReference type="RefSeq" id="WP_177189566.1">
    <property type="nucleotide sequence ID" value="NZ_FOSF01000023.1"/>
</dbReference>
<evidence type="ECO:0000313" key="2">
    <source>
        <dbReference type="Proteomes" id="UP000243374"/>
    </source>
</evidence>
<reference evidence="1 2" key="1">
    <citation type="submission" date="2016-10" db="EMBL/GenBank/DDBJ databases">
        <authorList>
            <person name="Varghese N."/>
            <person name="Submissions S."/>
        </authorList>
    </citation>
    <scope>NUCLEOTIDE SEQUENCE [LARGE SCALE GENOMIC DNA]</scope>
    <source>
        <strain evidence="1 2">22B</strain>
    </source>
</reference>
<accession>A0A662Z963</accession>
<feature type="non-terminal residue" evidence="1">
    <location>
        <position position="1"/>
    </location>
</feature>
<organism evidence="1 2">
    <name type="scientific">Succinivibrio dextrinosolvens</name>
    <dbReference type="NCBI Taxonomy" id="83771"/>
    <lineage>
        <taxon>Bacteria</taxon>
        <taxon>Pseudomonadati</taxon>
        <taxon>Pseudomonadota</taxon>
        <taxon>Gammaproteobacteria</taxon>
        <taxon>Aeromonadales</taxon>
        <taxon>Succinivibrionaceae</taxon>
        <taxon>Succinivibrio</taxon>
    </lineage>
</organism>
<sequence>FLCITALIMLRLLQRKFAESNLPLSVEKIKDLLQNEQLTMAYRGDLDPLLFKSQELPMNNCLRVKDEEAEKRMQDFLSGNKLMDVLGLPRIKNVTTMDELRKIFKIKTLEVSDFQKKYMEKLRAE</sequence>
<evidence type="ECO:0000313" key="1">
    <source>
        <dbReference type="EMBL" id="SFK09122.1"/>
    </source>
</evidence>
<name>A0A662Z963_9GAMM</name>
<protein>
    <submittedName>
        <fullName evidence="1">Uncharacterized protein</fullName>
    </submittedName>
</protein>
<proteinExistence type="predicted"/>
<dbReference type="EMBL" id="FOSF01000023">
    <property type="protein sequence ID" value="SFK09122.1"/>
    <property type="molecule type" value="Genomic_DNA"/>
</dbReference>
<dbReference type="AlphaFoldDB" id="A0A662Z963"/>
<keyword evidence="2" id="KW-1185">Reference proteome</keyword>
<dbReference type="Proteomes" id="UP000243374">
    <property type="component" value="Unassembled WGS sequence"/>
</dbReference>
<gene>
    <name evidence="1" type="ORF">SAMN04487865_102333</name>
</gene>